<name>A0A5B7Y3D3_LEVBR</name>
<dbReference type="Proteomes" id="UP000307074">
    <property type="component" value="Chromosome"/>
</dbReference>
<sequence>MKKMMQLATVLGVSVGIFGLASVTASANSQYSAKRSNSVRLVWRTSMKRHAYTATHGARYSKHLGIRYSNNDVTSTVTWYTDAHEKLYKKYKGHNAIYYHVKSADGTLQGWIWRGYLKSVKQGASTNTKANMAVDNSVTLQNAKSSSEYTNAVQTESQYRLANAVWKLFPGTKVNLWLSRHVAYCDQTDVLKAKPTTEKEEVAAKSLSQFYVQNGVNSPAKTQYWLLGARSKAFAETQSQSVSQRVNTLKRAMDNDGMTASKRHSFKGWYIGINVADSSEINGSNPNTDPENPYVWTYGVFLAPADSFQSINNN</sequence>
<dbReference type="RefSeq" id="WP_042520624.1">
    <property type="nucleotide sequence ID" value="NZ_CP031198.1"/>
</dbReference>
<accession>A0A5B7Y3D3</accession>
<organism evidence="1 2">
    <name type="scientific">Levilactobacillus brevis</name>
    <name type="common">Lactobacillus brevis</name>
    <dbReference type="NCBI Taxonomy" id="1580"/>
    <lineage>
        <taxon>Bacteria</taxon>
        <taxon>Bacillati</taxon>
        <taxon>Bacillota</taxon>
        <taxon>Bacilli</taxon>
        <taxon>Lactobacillales</taxon>
        <taxon>Lactobacillaceae</taxon>
        <taxon>Levilactobacillus</taxon>
    </lineage>
</organism>
<evidence type="ECO:0000313" key="2">
    <source>
        <dbReference type="Proteomes" id="UP000307074"/>
    </source>
</evidence>
<reference evidence="1 2" key="1">
    <citation type="submission" date="2018-07" db="EMBL/GenBank/DDBJ databases">
        <authorList>
            <person name="Feyereisen M."/>
        </authorList>
    </citation>
    <scope>NUCLEOTIDE SEQUENCE [LARGE SCALE GENOMIC DNA]</scope>
    <source>
        <strain evidence="1 2">UCCLBBS449</strain>
    </source>
</reference>
<dbReference type="EMBL" id="CP031198">
    <property type="protein sequence ID" value="QCZ54370.1"/>
    <property type="molecule type" value="Genomic_DNA"/>
</dbReference>
<gene>
    <name evidence="1" type="ORF">UCCLBBS449_2468</name>
</gene>
<protein>
    <submittedName>
        <fullName evidence="1">Putative lysozyme M1 14-beta-N-acetylmuramidase</fullName>
    </submittedName>
</protein>
<dbReference type="AlphaFoldDB" id="A0A5B7Y3D3"/>
<proteinExistence type="predicted"/>
<evidence type="ECO:0000313" key="1">
    <source>
        <dbReference type="EMBL" id="QCZ54370.1"/>
    </source>
</evidence>